<dbReference type="InParanoid" id="A0A5R8QFA3"/>
<dbReference type="SUPFAM" id="SSF52833">
    <property type="entry name" value="Thioredoxin-like"/>
    <property type="match status" value="1"/>
</dbReference>
<evidence type="ECO:0000313" key="2">
    <source>
        <dbReference type="EMBL" id="TLG76668.1"/>
    </source>
</evidence>
<reference evidence="2 3" key="1">
    <citation type="submission" date="2019-05" db="EMBL/GenBank/DDBJ databases">
        <title>Culicoidintestinum kansasii gen. nov., sp. nov. from the gastrointestinal tract of the biting midge, Culicoides sonorensis.</title>
        <authorList>
            <person name="Neupane S."/>
            <person name="Ghosh A."/>
            <person name="Gunther S."/>
            <person name="Martin K."/>
            <person name="Zurek L."/>
        </authorList>
    </citation>
    <scope>NUCLEOTIDE SEQUENCE [LARGE SCALE GENOMIC DNA]</scope>
    <source>
        <strain evidence="2 3">CS-1</strain>
    </source>
</reference>
<dbReference type="Gene3D" id="3.40.30.10">
    <property type="entry name" value="Glutaredoxin"/>
    <property type="match status" value="1"/>
</dbReference>
<evidence type="ECO:0000313" key="3">
    <source>
        <dbReference type="Proteomes" id="UP000306912"/>
    </source>
</evidence>
<organism evidence="2 3">
    <name type="scientific">Culicoidibacter larvae</name>
    <dbReference type="NCBI Taxonomy" id="2579976"/>
    <lineage>
        <taxon>Bacteria</taxon>
        <taxon>Bacillati</taxon>
        <taxon>Bacillota</taxon>
        <taxon>Culicoidibacteria</taxon>
        <taxon>Culicoidibacterales</taxon>
        <taxon>Culicoidibacteraceae</taxon>
        <taxon>Culicoidibacter</taxon>
    </lineage>
</organism>
<dbReference type="InterPro" id="IPR050620">
    <property type="entry name" value="Thioredoxin_H-type-like"/>
</dbReference>
<dbReference type="InterPro" id="IPR036249">
    <property type="entry name" value="Thioredoxin-like_sf"/>
</dbReference>
<dbReference type="InterPro" id="IPR013766">
    <property type="entry name" value="Thioredoxin_domain"/>
</dbReference>
<dbReference type="PANTHER" id="PTHR10438:SF468">
    <property type="entry name" value="THIOREDOXIN-1-RELATED"/>
    <property type="match status" value="1"/>
</dbReference>
<dbReference type="PANTHER" id="PTHR10438">
    <property type="entry name" value="THIOREDOXIN"/>
    <property type="match status" value="1"/>
</dbReference>
<keyword evidence="3" id="KW-1185">Reference proteome</keyword>
<dbReference type="AlphaFoldDB" id="A0A5R8QFA3"/>
<gene>
    <name evidence="2" type="ORF">FEZ08_03380</name>
</gene>
<proteinExistence type="predicted"/>
<feature type="domain" description="Thioredoxin" evidence="1">
    <location>
        <begin position="1"/>
        <end position="105"/>
    </location>
</feature>
<sequence length="105" mass="12246">MKKIETVEEFKAHQQEENVVYMFSATWCPDCVVLYPVLDDIEAECADFTFYSVDRDDFIDQCIELDIFGIPSFVTFNKGQETGRLVNKNRKTKEEVVTFIQSTKE</sequence>
<dbReference type="Pfam" id="PF00085">
    <property type="entry name" value="Thioredoxin"/>
    <property type="match status" value="1"/>
</dbReference>
<dbReference type="CDD" id="cd02947">
    <property type="entry name" value="TRX_family"/>
    <property type="match status" value="1"/>
</dbReference>
<accession>A0A5R8QFA3</accession>
<dbReference type="EMBL" id="VBWP01000002">
    <property type="protein sequence ID" value="TLG76668.1"/>
    <property type="molecule type" value="Genomic_DNA"/>
</dbReference>
<dbReference type="RefSeq" id="WP_138190305.1">
    <property type="nucleotide sequence ID" value="NZ_VBWP01000002.1"/>
</dbReference>
<name>A0A5R8QFA3_9FIRM</name>
<dbReference type="Proteomes" id="UP000306912">
    <property type="component" value="Unassembled WGS sequence"/>
</dbReference>
<dbReference type="OrthoDB" id="7629852at2"/>
<dbReference type="PROSITE" id="PS51352">
    <property type="entry name" value="THIOREDOXIN_2"/>
    <property type="match status" value="1"/>
</dbReference>
<protein>
    <submittedName>
        <fullName evidence="2">Thioredoxin family protein</fullName>
    </submittedName>
</protein>
<comment type="caution">
    <text evidence="2">The sequence shown here is derived from an EMBL/GenBank/DDBJ whole genome shotgun (WGS) entry which is preliminary data.</text>
</comment>
<dbReference type="FunCoup" id="A0A5R8QFA3">
    <property type="interactions" value="17"/>
</dbReference>
<evidence type="ECO:0000259" key="1">
    <source>
        <dbReference type="PROSITE" id="PS51352"/>
    </source>
</evidence>